<feature type="region of interest" description="Disordered" evidence="6">
    <location>
        <begin position="351"/>
        <end position="399"/>
    </location>
</feature>
<keyword evidence="5" id="KW-0539">Nucleus</keyword>
<dbReference type="AlphaFoldDB" id="A0AAD8R604"/>
<feature type="compositionally biased region" description="Basic and acidic residues" evidence="6">
    <location>
        <begin position="373"/>
        <end position="386"/>
    </location>
</feature>
<dbReference type="InterPro" id="IPR036093">
    <property type="entry name" value="NAC_dom_sf"/>
</dbReference>
<gene>
    <name evidence="8" type="ORF">QYE76_020243</name>
</gene>
<evidence type="ECO:0000256" key="4">
    <source>
        <dbReference type="ARBA" id="ARBA00023163"/>
    </source>
</evidence>
<dbReference type="Pfam" id="PF02365">
    <property type="entry name" value="NAM"/>
    <property type="match status" value="1"/>
</dbReference>
<evidence type="ECO:0000256" key="1">
    <source>
        <dbReference type="ARBA" id="ARBA00004123"/>
    </source>
</evidence>
<dbReference type="PANTHER" id="PTHR31719">
    <property type="entry name" value="NAC TRANSCRIPTION FACTOR 56"/>
    <property type="match status" value="1"/>
</dbReference>
<dbReference type="SUPFAM" id="SSF101941">
    <property type="entry name" value="NAC domain"/>
    <property type="match status" value="1"/>
</dbReference>
<organism evidence="8 9">
    <name type="scientific">Lolium multiflorum</name>
    <name type="common">Italian ryegrass</name>
    <name type="synonym">Lolium perenne subsp. multiflorum</name>
    <dbReference type="NCBI Taxonomy" id="4521"/>
    <lineage>
        <taxon>Eukaryota</taxon>
        <taxon>Viridiplantae</taxon>
        <taxon>Streptophyta</taxon>
        <taxon>Embryophyta</taxon>
        <taxon>Tracheophyta</taxon>
        <taxon>Spermatophyta</taxon>
        <taxon>Magnoliopsida</taxon>
        <taxon>Liliopsida</taxon>
        <taxon>Poales</taxon>
        <taxon>Poaceae</taxon>
        <taxon>BOP clade</taxon>
        <taxon>Pooideae</taxon>
        <taxon>Poodae</taxon>
        <taxon>Poeae</taxon>
        <taxon>Poeae Chloroplast Group 2 (Poeae type)</taxon>
        <taxon>Loliodinae</taxon>
        <taxon>Loliinae</taxon>
        <taxon>Lolium</taxon>
    </lineage>
</organism>
<protein>
    <recommendedName>
        <fullName evidence="7">NAC domain-containing protein</fullName>
    </recommendedName>
</protein>
<feature type="compositionally biased region" description="Pro residues" evidence="6">
    <location>
        <begin position="309"/>
        <end position="322"/>
    </location>
</feature>
<dbReference type="GO" id="GO:0003677">
    <property type="term" value="F:DNA binding"/>
    <property type="evidence" value="ECO:0007669"/>
    <property type="project" value="UniProtKB-KW"/>
</dbReference>
<name>A0AAD8R604_LOLMU</name>
<feature type="domain" description="NAC" evidence="7">
    <location>
        <begin position="9"/>
        <end position="163"/>
    </location>
</feature>
<dbReference type="PANTHER" id="PTHR31719:SF43">
    <property type="entry name" value="NAC TRANSCRIPTION FACTOR 56"/>
    <property type="match status" value="1"/>
</dbReference>
<comment type="subcellular location">
    <subcellularLocation>
        <location evidence="1">Nucleus</location>
    </subcellularLocation>
</comment>
<evidence type="ECO:0000313" key="9">
    <source>
        <dbReference type="Proteomes" id="UP001231189"/>
    </source>
</evidence>
<evidence type="ECO:0000256" key="3">
    <source>
        <dbReference type="ARBA" id="ARBA00023125"/>
    </source>
</evidence>
<keyword evidence="3" id="KW-0238">DNA-binding</keyword>
<feature type="compositionally biased region" description="Low complexity" evidence="6">
    <location>
        <begin position="235"/>
        <end position="250"/>
    </location>
</feature>
<feature type="compositionally biased region" description="Polar residues" evidence="6">
    <location>
        <begin position="299"/>
        <end position="308"/>
    </location>
</feature>
<feature type="compositionally biased region" description="Basic and acidic residues" evidence="6">
    <location>
        <begin position="351"/>
        <end position="366"/>
    </location>
</feature>
<comment type="caution">
    <text evidence="8">The sequence shown here is derived from an EMBL/GenBank/DDBJ whole genome shotgun (WGS) entry which is preliminary data.</text>
</comment>
<evidence type="ECO:0000256" key="2">
    <source>
        <dbReference type="ARBA" id="ARBA00023015"/>
    </source>
</evidence>
<dbReference type="EMBL" id="JAUUTY010000006">
    <property type="protein sequence ID" value="KAK1614726.1"/>
    <property type="molecule type" value="Genomic_DNA"/>
</dbReference>
<feature type="region of interest" description="Disordered" evidence="6">
    <location>
        <begin position="298"/>
        <end position="328"/>
    </location>
</feature>
<evidence type="ECO:0000313" key="8">
    <source>
        <dbReference type="EMBL" id="KAK1614726.1"/>
    </source>
</evidence>
<accession>A0AAD8R604</accession>
<evidence type="ECO:0000256" key="6">
    <source>
        <dbReference type="SAM" id="MobiDB-lite"/>
    </source>
</evidence>
<sequence>MTVSAQRALWCGFRFNPTAEEAISVYLRRWVAGEPLPDTEGIVYETEVYNSEPNDLAAAFLPLPKTENRFFFTTCKRQKAGTSYRMLRATSAGSWVAKGKKVIQNKARETIGYHESLRYVYKDKSRASEWLMDEYHLDGSAVVVGGDEEKETLERVFCRIYPKTGSVTVQQSAAGNNRLLGLGMMQESTKTTMAAAAVQPRLQEPVAPVLRPAITQRQAMAKPPLQRFVVTVPTTATTTPQAPKRPTPKAVDPRRRKRMRVAAVLPSLEASPRPTPRHDVVGYDGWKRPSWYLALPQAPTESRSTSTVVPPPRPAADQPPPNKMDDDDFTSLLAAELELALQEEDHGFIKQEARNDDDEFVSRSEGDLQVVPQKEHAKIQDEEQGHQHARSLEVLVADE</sequence>
<evidence type="ECO:0000256" key="5">
    <source>
        <dbReference type="ARBA" id="ARBA00023242"/>
    </source>
</evidence>
<dbReference type="Proteomes" id="UP001231189">
    <property type="component" value="Unassembled WGS sequence"/>
</dbReference>
<dbReference type="PROSITE" id="PS51005">
    <property type="entry name" value="NAC"/>
    <property type="match status" value="1"/>
</dbReference>
<keyword evidence="9" id="KW-1185">Reference proteome</keyword>
<evidence type="ECO:0000259" key="7">
    <source>
        <dbReference type="PROSITE" id="PS51005"/>
    </source>
</evidence>
<dbReference type="GO" id="GO:0006355">
    <property type="term" value="P:regulation of DNA-templated transcription"/>
    <property type="evidence" value="ECO:0007669"/>
    <property type="project" value="InterPro"/>
</dbReference>
<dbReference type="InterPro" id="IPR003441">
    <property type="entry name" value="NAC-dom"/>
</dbReference>
<proteinExistence type="predicted"/>
<dbReference type="GO" id="GO:0005634">
    <property type="term" value="C:nucleus"/>
    <property type="evidence" value="ECO:0007669"/>
    <property type="project" value="UniProtKB-SubCell"/>
</dbReference>
<feature type="region of interest" description="Disordered" evidence="6">
    <location>
        <begin position="235"/>
        <end position="256"/>
    </location>
</feature>
<keyword evidence="4" id="KW-0804">Transcription</keyword>
<reference evidence="8" key="1">
    <citation type="submission" date="2023-07" db="EMBL/GenBank/DDBJ databases">
        <title>A chromosome-level genome assembly of Lolium multiflorum.</title>
        <authorList>
            <person name="Chen Y."/>
            <person name="Copetti D."/>
            <person name="Kolliker R."/>
            <person name="Studer B."/>
        </authorList>
    </citation>
    <scope>NUCLEOTIDE SEQUENCE</scope>
    <source>
        <strain evidence="8">02402/16</strain>
        <tissue evidence="8">Leaf</tissue>
    </source>
</reference>
<dbReference type="Gene3D" id="2.170.150.80">
    <property type="entry name" value="NAC domain"/>
    <property type="match status" value="1"/>
</dbReference>
<keyword evidence="2" id="KW-0805">Transcription regulation</keyword>